<gene>
    <name evidence="2" type="ORF">MYCGRDRAFT_79794</name>
</gene>
<dbReference type="OMA" id="QDSTICY"/>
<dbReference type="OrthoDB" id="3650131at2759"/>
<dbReference type="Proteomes" id="UP000008062">
    <property type="component" value="Chromosome 3"/>
</dbReference>
<reference evidence="2 3" key="1">
    <citation type="journal article" date="2011" name="PLoS Genet.">
        <title>Finished genome of the fungal wheat pathogen Mycosphaerella graminicola reveals dispensome structure, chromosome plasticity, and stealth pathogenesis.</title>
        <authorList>
            <person name="Goodwin S.B."/>
            <person name="Ben M'barek S."/>
            <person name="Dhillon B."/>
            <person name="Wittenberg A.H.J."/>
            <person name="Crane C.F."/>
            <person name="Hane J.K."/>
            <person name="Foster A.J."/>
            <person name="Van der Lee T.A.J."/>
            <person name="Grimwood J."/>
            <person name="Aerts A."/>
            <person name="Antoniw J."/>
            <person name="Bailey A."/>
            <person name="Bluhm B."/>
            <person name="Bowler J."/>
            <person name="Bristow J."/>
            <person name="van der Burgt A."/>
            <person name="Canto-Canche B."/>
            <person name="Churchill A.C.L."/>
            <person name="Conde-Ferraez L."/>
            <person name="Cools H.J."/>
            <person name="Coutinho P.M."/>
            <person name="Csukai M."/>
            <person name="Dehal P."/>
            <person name="De Wit P."/>
            <person name="Donzelli B."/>
            <person name="van de Geest H.C."/>
            <person name="van Ham R.C.H.J."/>
            <person name="Hammond-Kosack K.E."/>
            <person name="Henrissat B."/>
            <person name="Kilian A."/>
            <person name="Kobayashi A.K."/>
            <person name="Koopmann E."/>
            <person name="Kourmpetis Y."/>
            <person name="Kuzniar A."/>
            <person name="Lindquist E."/>
            <person name="Lombard V."/>
            <person name="Maliepaard C."/>
            <person name="Martins N."/>
            <person name="Mehrabi R."/>
            <person name="Nap J.P.H."/>
            <person name="Ponomarenko A."/>
            <person name="Rudd J.J."/>
            <person name="Salamov A."/>
            <person name="Schmutz J."/>
            <person name="Schouten H.J."/>
            <person name="Shapiro H."/>
            <person name="Stergiopoulos I."/>
            <person name="Torriani S.F.F."/>
            <person name="Tu H."/>
            <person name="de Vries R.P."/>
            <person name="Waalwijk C."/>
            <person name="Ware S.B."/>
            <person name="Wiebenga A."/>
            <person name="Zwiers L.-H."/>
            <person name="Oliver R.P."/>
            <person name="Grigoriev I.V."/>
            <person name="Kema G.H.J."/>
        </authorList>
    </citation>
    <scope>NUCLEOTIDE SEQUENCE [LARGE SCALE GENOMIC DNA]</scope>
    <source>
        <strain evidence="3">CBS 115943 / IPO323</strain>
    </source>
</reference>
<accession>F9X6P8</accession>
<dbReference type="STRING" id="336722.F9X6P8"/>
<dbReference type="eggNOG" id="KOG4177">
    <property type="taxonomic scope" value="Eukaryota"/>
</dbReference>
<dbReference type="GeneID" id="13395778"/>
<sequence length="104" mass="12408">MWLLHVRTRELVHFMDDRSVIGKYAILSHTWEDEEVSFTNIKTSEAHDMMGYRKIDYTCRQAEADDLEYVWVDTCCINKDSSAELSESINSMYRWYYNAKICYA</sequence>
<dbReference type="KEGG" id="ztr:MYCGRDRAFT_79794"/>
<evidence type="ECO:0000259" key="1">
    <source>
        <dbReference type="Pfam" id="PF06985"/>
    </source>
</evidence>
<dbReference type="AlphaFoldDB" id="F9X6P8"/>
<dbReference type="PANTHER" id="PTHR10622">
    <property type="entry name" value="HET DOMAIN-CONTAINING PROTEIN"/>
    <property type="match status" value="1"/>
</dbReference>
<feature type="domain" description="Heterokaryon incompatibility" evidence="1">
    <location>
        <begin position="24"/>
        <end position="103"/>
    </location>
</feature>
<protein>
    <recommendedName>
        <fullName evidence="1">Heterokaryon incompatibility domain-containing protein</fullName>
    </recommendedName>
</protein>
<dbReference type="Pfam" id="PF06985">
    <property type="entry name" value="HET"/>
    <property type="match status" value="1"/>
</dbReference>
<dbReference type="RefSeq" id="XP_003853682.1">
    <property type="nucleotide sequence ID" value="XM_003853634.1"/>
</dbReference>
<evidence type="ECO:0000313" key="2">
    <source>
        <dbReference type="EMBL" id="EGP88658.1"/>
    </source>
</evidence>
<name>F9X6P8_ZYMTI</name>
<dbReference type="HOGENOM" id="CLU_000288_138_5_1"/>
<dbReference type="PANTHER" id="PTHR10622:SF10">
    <property type="entry name" value="HET DOMAIN-CONTAINING PROTEIN"/>
    <property type="match status" value="1"/>
</dbReference>
<dbReference type="InterPro" id="IPR010730">
    <property type="entry name" value="HET"/>
</dbReference>
<dbReference type="InParanoid" id="F9X6P8"/>
<proteinExistence type="predicted"/>
<evidence type="ECO:0000313" key="3">
    <source>
        <dbReference type="Proteomes" id="UP000008062"/>
    </source>
</evidence>
<keyword evidence="3" id="KW-1185">Reference proteome</keyword>
<dbReference type="EMBL" id="CM001198">
    <property type="protein sequence ID" value="EGP88658.1"/>
    <property type="molecule type" value="Genomic_DNA"/>
</dbReference>
<organism evidence="2 3">
    <name type="scientific">Zymoseptoria tritici (strain CBS 115943 / IPO323)</name>
    <name type="common">Speckled leaf blotch fungus</name>
    <name type="synonym">Septoria tritici</name>
    <dbReference type="NCBI Taxonomy" id="336722"/>
    <lineage>
        <taxon>Eukaryota</taxon>
        <taxon>Fungi</taxon>
        <taxon>Dikarya</taxon>
        <taxon>Ascomycota</taxon>
        <taxon>Pezizomycotina</taxon>
        <taxon>Dothideomycetes</taxon>
        <taxon>Dothideomycetidae</taxon>
        <taxon>Mycosphaerellales</taxon>
        <taxon>Mycosphaerellaceae</taxon>
        <taxon>Zymoseptoria</taxon>
    </lineage>
</organism>
<dbReference type="VEuPathDB" id="FungiDB:ZTRI_3.171"/>